<evidence type="ECO:0000256" key="4">
    <source>
        <dbReference type="ARBA" id="ARBA00014159"/>
    </source>
</evidence>
<evidence type="ECO:0000313" key="12">
    <source>
        <dbReference type="EMBL" id="NBI05380.1"/>
    </source>
</evidence>
<dbReference type="Gene3D" id="3.40.50.970">
    <property type="match status" value="1"/>
</dbReference>
<comment type="cofactor">
    <cofactor evidence="1 10">
        <name>thiamine diphosphate</name>
        <dbReference type="ChEBI" id="CHEBI:58937"/>
    </cofactor>
</comment>
<comment type="function">
    <text evidence="8 10">The pyruvate dehydrogenase complex catalyzes the overall conversion of pyruvate to acetyl-CoA and CO(2). It contains multiple copies of three enzymatic components: pyruvate dehydrogenase (E1), dihydrolipoamide acetyltransferase (E2) and lipoamide dehydrogenase (E3).</text>
</comment>
<dbReference type="InterPro" id="IPR017596">
    <property type="entry name" value="PdhA/BkdA"/>
</dbReference>
<dbReference type="GO" id="GO:0009083">
    <property type="term" value="P:branched-chain amino acid catabolic process"/>
    <property type="evidence" value="ECO:0007669"/>
    <property type="project" value="TreeGrafter"/>
</dbReference>
<comment type="catalytic activity">
    <reaction evidence="9 10">
        <text>N(6)-[(R)-lipoyl]-L-lysyl-[protein] + pyruvate + H(+) = N(6)-[(R)-S(8)-acetyldihydrolipoyl]-L-lysyl-[protein] + CO2</text>
        <dbReference type="Rhea" id="RHEA:19189"/>
        <dbReference type="Rhea" id="RHEA-COMP:10474"/>
        <dbReference type="Rhea" id="RHEA-COMP:10478"/>
        <dbReference type="ChEBI" id="CHEBI:15361"/>
        <dbReference type="ChEBI" id="CHEBI:15378"/>
        <dbReference type="ChEBI" id="CHEBI:16526"/>
        <dbReference type="ChEBI" id="CHEBI:83099"/>
        <dbReference type="ChEBI" id="CHEBI:83111"/>
        <dbReference type="EC" id="1.2.4.1"/>
    </reaction>
</comment>
<dbReference type="Proteomes" id="UP000467132">
    <property type="component" value="Unassembled WGS sequence"/>
</dbReference>
<evidence type="ECO:0000256" key="5">
    <source>
        <dbReference type="ARBA" id="ARBA00023002"/>
    </source>
</evidence>
<dbReference type="InterPro" id="IPR001017">
    <property type="entry name" value="DH_E1"/>
</dbReference>
<keyword evidence="6 10" id="KW-0786">Thiamine pyrophosphate</keyword>
<evidence type="ECO:0000313" key="13">
    <source>
        <dbReference type="Proteomes" id="UP000467132"/>
    </source>
</evidence>
<sequence length="362" mass="41059">MIIDKFNPLEDEMISILNKEGEIVREDILPEISDDKLIEMYKTMLLSRIADSKALQYQRQGRMLTYAPNKGQEAAQIGSVAAIEKEDWLVPAFRELGAWLYKGISLEKFYLYWYGNERGSEFSENEKVLPMVVPIASQLPHAVGIGMASNIKGEKDVTLAYVGDGGTSEGEFHEALNFSGVFKTPNVFVIQNNGWAISLPRQKQTASKTLAQKALSYGIPGIQVDGNDILAMYAVTKKAVERARNGEGPTLIEAVTYRLGAHTTSDDPTIYRKDEEVEEWALKDPLTRFQKYLIDKGLWSTEKDEKLREEYSDMVTKTFKKVEKIGTDTELKDIFQHTYSKMTPNLEEQYESQKKYFEGGEK</sequence>
<evidence type="ECO:0000256" key="8">
    <source>
        <dbReference type="ARBA" id="ARBA00025211"/>
    </source>
</evidence>
<dbReference type="AlphaFoldDB" id="A0A845QTR9"/>
<comment type="subunit">
    <text evidence="2 10">Heterodimer of an alpha and a beta chain.</text>
</comment>
<name>A0A845QTR9_9CLOT</name>
<evidence type="ECO:0000256" key="6">
    <source>
        <dbReference type="ARBA" id="ARBA00023052"/>
    </source>
</evidence>
<dbReference type="GO" id="GO:0004739">
    <property type="term" value="F:pyruvate dehydrogenase (acetyl-transferring) activity"/>
    <property type="evidence" value="ECO:0007669"/>
    <property type="project" value="UniProtKB-UniRule"/>
</dbReference>
<organism evidence="12 13">
    <name type="scientific">Senegalia massiliensis</name>
    <dbReference type="NCBI Taxonomy" id="1720316"/>
    <lineage>
        <taxon>Bacteria</taxon>
        <taxon>Bacillati</taxon>
        <taxon>Bacillota</taxon>
        <taxon>Clostridia</taxon>
        <taxon>Eubacteriales</taxon>
        <taxon>Clostridiaceae</taxon>
        <taxon>Senegalia</taxon>
    </lineage>
</organism>
<accession>A0A845QTR9</accession>
<evidence type="ECO:0000259" key="11">
    <source>
        <dbReference type="Pfam" id="PF00676"/>
    </source>
</evidence>
<keyword evidence="7 10" id="KW-0670">Pyruvate</keyword>
<dbReference type="RefSeq" id="WP_160195890.1">
    <property type="nucleotide sequence ID" value="NZ_QXXA01000001.1"/>
</dbReference>
<evidence type="ECO:0000256" key="3">
    <source>
        <dbReference type="ARBA" id="ARBA00012281"/>
    </source>
</evidence>
<dbReference type="NCBIfam" id="TIGR03181">
    <property type="entry name" value="PDH_E1_alph_x"/>
    <property type="match status" value="1"/>
</dbReference>
<dbReference type="PANTHER" id="PTHR43380">
    <property type="entry name" value="2-OXOISOVALERATE DEHYDROGENASE SUBUNIT ALPHA, MITOCHONDRIAL"/>
    <property type="match status" value="1"/>
</dbReference>
<dbReference type="Pfam" id="PF00676">
    <property type="entry name" value="E1_dh"/>
    <property type="match status" value="1"/>
</dbReference>
<dbReference type="EMBL" id="QXXA01000001">
    <property type="protein sequence ID" value="NBI05380.1"/>
    <property type="molecule type" value="Genomic_DNA"/>
</dbReference>
<evidence type="ECO:0000256" key="1">
    <source>
        <dbReference type="ARBA" id="ARBA00001964"/>
    </source>
</evidence>
<evidence type="ECO:0000256" key="2">
    <source>
        <dbReference type="ARBA" id="ARBA00011870"/>
    </source>
</evidence>
<evidence type="ECO:0000256" key="7">
    <source>
        <dbReference type="ARBA" id="ARBA00023317"/>
    </source>
</evidence>
<comment type="caution">
    <text evidence="12">The sequence shown here is derived from an EMBL/GenBank/DDBJ whole genome shotgun (WGS) entry which is preliminary data.</text>
</comment>
<dbReference type="InterPro" id="IPR050771">
    <property type="entry name" value="Alpha-ketoacid_DH_E1_comp"/>
</dbReference>
<dbReference type="PANTHER" id="PTHR43380:SF1">
    <property type="entry name" value="2-OXOISOVALERATE DEHYDROGENASE SUBUNIT ALPHA, MITOCHONDRIAL"/>
    <property type="match status" value="1"/>
</dbReference>
<evidence type="ECO:0000256" key="9">
    <source>
        <dbReference type="ARBA" id="ARBA00051231"/>
    </source>
</evidence>
<keyword evidence="13" id="KW-1185">Reference proteome</keyword>
<reference evidence="12 13" key="1">
    <citation type="submission" date="2018-08" db="EMBL/GenBank/DDBJ databases">
        <title>Murine metabolic-syndrome-specific gut microbial biobank.</title>
        <authorList>
            <person name="Liu C."/>
        </authorList>
    </citation>
    <scope>NUCLEOTIDE SEQUENCE [LARGE SCALE GENOMIC DNA]</scope>
    <source>
        <strain evidence="12 13">583</strain>
    </source>
</reference>
<feature type="domain" description="Dehydrogenase E1 component" evidence="11">
    <location>
        <begin position="41"/>
        <end position="325"/>
    </location>
</feature>
<protein>
    <recommendedName>
        <fullName evidence="4 10">Pyruvate dehydrogenase E1 component subunit alpha</fullName>
        <ecNumber evidence="3 10">1.2.4.1</ecNumber>
    </recommendedName>
</protein>
<dbReference type="InterPro" id="IPR029061">
    <property type="entry name" value="THDP-binding"/>
</dbReference>
<dbReference type="EC" id="1.2.4.1" evidence="3 10"/>
<evidence type="ECO:0000256" key="10">
    <source>
        <dbReference type="RuleBase" id="RU366007"/>
    </source>
</evidence>
<dbReference type="CDD" id="cd02000">
    <property type="entry name" value="TPP_E1_PDC_ADC_BCADC"/>
    <property type="match status" value="1"/>
</dbReference>
<keyword evidence="5 10" id="KW-0560">Oxidoreductase</keyword>
<gene>
    <name evidence="12" type="primary">pdhA</name>
    <name evidence="12" type="ORF">D3Z33_00740</name>
</gene>
<dbReference type="SUPFAM" id="SSF52518">
    <property type="entry name" value="Thiamin diphosphate-binding fold (THDP-binding)"/>
    <property type="match status" value="1"/>
</dbReference>
<proteinExistence type="predicted"/>
<dbReference type="OrthoDB" id="9766715at2"/>